<sequence length="225" mass="25220">MDKRLVTCAKLCTGDFVCDVGTDHGYLPCFMIKENMCKKALACDVAPMPLKSAEEHINREGLSDRIKTVLSDGLDNVPPEGITDVVMAGMGGELIARLLEKCPWVKNSVNLVLQPMTKWDVLRKWLYANGFEVKKELACTEGQFAYSVMQAVYTGKTPSYECDDRYLQFGFVKPEGEGKEYIARQAKRIFVAGSGMMKSEDKKELGERLVKLAQSELETLKKIKM</sequence>
<keyword evidence="1" id="KW-0489">Methyltransferase</keyword>
<dbReference type="AlphaFoldDB" id="A0AAW6E731"/>
<dbReference type="Pfam" id="PF12847">
    <property type="entry name" value="Methyltransf_18"/>
    <property type="match status" value="1"/>
</dbReference>
<dbReference type="PANTHER" id="PTHR38451:SF1">
    <property type="entry name" value="TRNA (ADENINE(22)-N(1))-METHYLTRANSFERASE"/>
    <property type="match status" value="1"/>
</dbReference>
<dbReference type="EMBL" id="JAQMLV010000009">
    <property type="protein sequence ID" value="MDB8744867.1"/>
    <property type="molecule type" value="Genomic_DNA"/>
</dbReference>
<evidence type="ECO:0000313" key="1">
    <source>
        <dbReference type="EMBL" id="MDB8744867.1"/>
    </source>
</evidence>
<comment type="caution">
    <text evidence="1">The sequence shown here is derived from an EMBL/GenBank/DDBJ whole genome shotgun (WGS) entry which is preliminary data.</text>
</comment>
<dbReference type="InterPro" id="IPR006901">
    <property type="entry name" value="TrmK"/>
</dbReference>
<dbReference type="PIRSF" id="PIRSF018637">
    <property type="entry name" value="TrmK"/>
    <property type="match status" value="1"/>
</dbReference>
<dbReference type="PANTHER" id="PTHR38451">
    <property type="entry name" value="TRNA (ADENINE(22)-N(1))-METHYLTRANSFERASE"/>
    <property type="match status" value="1"/>
</dbReference>
<organism evidence="1 2">
    <name type="scientific">Ruminococcus bicirculans</name>
    <name type="common">ex Wegman et al. 2014</name>
    <dbReference type="NCBI Taxonomy" id="1160721"/>
    <lineage>
        <taxon>Bacteria</taxon>
        <taxon>Bacillati</taxon>
        <taxon>Bacillota</taxon>
        <taxon>Clostridia</taxon>
        <taxon>Eubacteriales</taxon>
        <taxon>Oscillospiraceae</taxon>
        <taxon>Ruminococcus</taxon>
    </lineage>
</organism>
<proteinExistence type="predicted"/>
<name>A0AAW6E731_9FIRM</name>
<accession>A0AAW6E731</accession>
<reference evidence="1" key="1">
    <citation type="submission" date="2023-01" db="EMBL/GenBank/DDBJ databases">
        <title>Human gut microbiome strain richness.</title>
        <authorList>
            <person name="Chen-Liaw A."/>
        </authorList>
    </citation>
    <scope>NUCLEOTIDE SEQUENCE</scope>
    <source>
        <strain evidence="1">1001275st1_F4_1001275B_160808</strain>
    </source>
</reference>
<protein>
    <submittedName>
        <fullName evidence="1">Class I SAM-dependent methyltransferase</fullName>
    </submittedName>
</protein>
<dbReference type="SUPFAM" id="SSF53335">
    <property type="entry name" value="S-adenosyl-L-methionine-dependent methyltransferases"/>
    <property type="match status" value="1"/>
</dbReference>
<dbReference type="RefSeq" id="WP_195388523.1">
    <property type="nucleotide sequence ID" value="NZ_JADNGL010000010.1"/>
</dbReference>
<keyword evidence="1" id="KW-0808">Transferase</keyword>
<dbReference type="GO" id="GO:0032259">
    <property type="term" value="P:methylation"/>
    <property type="evidence" value="ECO:0007669"/>
    <property type="project" value="UniProtKB-KW"/>
</dbReference>
<dbReference type="Proteomes" id="UP001211015">
    <property type="component" value="Unassembled WGS sequence"/>
</dbReference>
<evidence type="ECO:0000313" key="2">
    <source>
        <dbReference type="Proteomes" id="UP001211015"/>
    </source>
</evidence>
<gene>
    <name evidence="1" type="ORF">PNU62_07540</name>
</gene>
<dbReference type="Gene3D" id="3.40.50.150">
    <property type="entry name" value="Vaccinia Virus protein VP39"/>
    <property type="match status" value="1"/>
</dbReference>
<dbReference type="InterPro" id="IPR029063">
    <property type="entry name" value="SAM-dependent_MTases_sf"/>
</dbReference>
<dbReference type="GO" id="GO:0160105">
    <property type="term" value="F:tRNA (adenine(22)-N1)-methyltransferase activity"/>
    <property type="evidence" value="ECO:0007669"/>
    <property type="project" value="InterPro"/>
</dbReference>